<comment type="caution">
    <text evidence="1">The sequence shown here is derived from an EMBL/GenBank/DDBJ whole genome shotgun (WGS) entry which is preliminary data.</text>
</comment>
<dbReference type="EMBL" id="BOSE01000007">
    <property type="protein sequence ID" value="GIP17984.1"/>
    <property type="molecule type" value="Genomic_DNA"/>
</dbReference>
<sequence>MKGASERVFRHALANHYNYKGAFMMNYTEITTAEQWEQAFERSKEHPIVVFKHSTTCPVSANAYQEFTNYLSDKPRSDAEYLLVKVIESRPISLQIAEDTAIKHESPQIMLLENKQKVWSASHWSVTKAHITAVLD</sequence>
<evidence type="ECO:0000313" key="1">
    <source>
        <dbReference type="EMBL" id="GIP17984.1"/>
    </source>
</evidence>
<evidence type="ECO:0000313" key="2">
    <source>
        <dbReference type="Proteomes" id="UP000683139"/>
    </source>
</evidence>
<dbReference type="Pfam" id="PF11009">
    <property type="entry name" value="BrxC"/>
    <property type="match status" value="1"/>
</dbReference>
<dbReference type="Proteomes" id="UP000683139">
    <property type="component" value="Unassembled WGS sequence"/>
</dbReference>
<dbReference type="InterPro" id="IPR036249">
    <property type="entry name" value="Thioredoxin-like_sf"/>
</dbReference>
<dbReference type="SUPFAM" id="SSF52833">
    <property type="entry name" value="Thioredoxin-like"/>
    <property type="match status" value="1"/>
</dbReference>
<organism evidence="1 2">
    <name type="scientific">Paenibacillus montaniterrae</name>
    <dbReference type="NCBI Taxonomy" id="429341"/>
    <lineage>
        <taxon>Bacteria</taxon>
        <taxon>Bacillati</taxon>
        <taxon>Bacillota</taxon>
        <taxon>Bacilli</taxon>
        <taxon>Bacillales</taxon>
        <taxon>Paenibacillaceae</taxon>
        <taxon>Paenibacillus</taxon>
    </lineage>
</organism>
<gene>
    <name evidence="1" type="primary">ytxJ</name>
    <name evidence="1" type="ORF">J40TS1_36260</name>
</gene>
<accession>A0A919YTC0</accession>
<keyword evidence="2" id="KW-1185">Reference proteome</keyword>
<name>A0A919YTC0_9BACL</name>
<reference evidence="1" key="1">
    <citation type="submission" date="2021-03" db="EMBL/GenBank/DDBJ databases">
        <title>Antimicrobial resistance genes in bacteria isolated from Japanese honey, and their potential for conferring macrolide and lincosamide resistance in the American foulbrood pathogen Paenibacillus larvae.</title>
        <authorList>
            <person name="Okamoto M."/>
            <person name="Kumagai M."/>
            <person name="Kanamori H."/>
            <person name="Takamatsu D."/>
        </authorList>
    </citation>
    <scope>NUCLEOTIDE SEQUENCE</scope>
    <source>
        <strain evidence="1">J40TS1</strain>
    </source>
</reference>
<dbReference type="Gene3D" id="3.40.30.10">
    <property type="entry name" value="Glutaredoxin"/>
    <property type="match status" value="1"/>
</dbReference>
<proteinExistence type="predicted"/>
<evidence type="ECO:0008006" key="3">
    <source>
        <dbReference type="Google" id="ProtNLM"/>
    </source>
</evidence>
<dbReference type="AlphaFoldDB" id="A0A919YTC0"/>
<protein>
    <recommendedName>
        <fullName evidence="3">Bacillithiol system redox-active protein YtxJ</fullName>
    </recommendedName>
</protein>
<dbReference type="InterPro" id="IPR022551">
    <property type="entry name" value="BrxC"/>
</dbReference>
<dbReference type="NCBIfam" id="TIGR04019">
    <property type="entry name" value="B_thiol_YtxJ"/>
    <property type="match status" value="1"/>
</dbReference>